<evidence type="ECO:0000313" key="2">
    <source>
        <dbReference type="EMBL" id="MFC5465565.1"/>
    </source>
</evidence>
<accession>A0ABW0LJR2</accession>
<evidence type="ECO:0000259" key="1">
    <source>
        <dbReference type="Pfam" id="PF09524"/>
    </source>
</evidence>
<protein>
    <submittedName>
        <fullName evidence="2">Conserved phage C-terminal domain-containing protein</fullName>
    </submittedName>
</protein>
<organism evidence="2 3">
    <name type="scientific">Lederbergia graminis</name>
    <dbReference type="NCBI Taxonomy" id="735518"/>
    <lineage>
        <taxon>Bacteria</taxon>
        <taxon>Bacillati</taxon>
        <taxon>Bacillota</taxon>
        <taxon>Bacilli</taxon>
        <taxon>Bacillales</taxon>
        <taxon>Bacillaceae</taxon>
        <taxon>Lederbergia</taxon>
    </lineage>
</organism>
<dbReference type="RefSeq" id="WP_382352169.1">
    <property type="nucleotide sequence ID" value="NZ_JBHSMC010000015.1"/>
</dbReference>
<gene>
    <name evidence="2" type="ORF">ACFPM4_12510</name>
</gene>
<dbReference type="Pfam" id="PF09524">
    <property type="entry name" value="Phg_2220_C"/>
    <property type="match status" value="1"/>
</dbReference>
<dbReference type="Proteomes" id="UP001596147">
    <property type="component" value="Unassembled WGS sequence"/>
</dbReference>
<dbReference type="EMBL" id="JBHSMC010000015">
    <property type="protein sequence ID" value="MFC5465565.1"/>
    <property type="molecule type" value="Genomic_DNA"/>
</dbReference>
<comment type="caution">
    <text evidence="2">The sequence shown here is derived from an EMBL/GenBank/DDBJ whole genome shotgun (WGS) entry which is preliminary data.</text>
</comment>
<proteinExistence type="predicted"/>
<name>A0ABW0LJR2_9BACI</name>
<dbReference type="InterPro" id="IPR011741">
    <property type="entry name" value="Phg_2220_C"/>
</dbReference>
<sequence>MSKLLVNDYAFMVQPSLAAEIGLNEAILLQQIHYWLQTYSTVKNGRKWVYNTYEEWQKQIQFCSVGTIKRAMRSLEKQGFIITATFNKHRMDQTKWYTINYDKIREFEKAAQLEPMEEQIELLDNTDCPTHEVNLSKAIPKTTTKTTKEDVYIPFSEIIDYLNAKTNATYKATTKKTQQLIRARWQEGFRLVDFYQVIDIKATEWLQDAYWSKYLRPETLFGTKFEAYLNQKPKESKLREEDFDLDDEA</sequence>
<reference evidence="3" key="1">
    <citation type="journal article" date="2019" name="Int. J. Syst. Evol. Microbiol.">
        <title>The Global Catalogue of Microorganisms (GCM) 10K type strain sequencing project: providing services to taxonomists for standard genome sequencing and annotation.</title>
        <authorList>
            <consortium name="The Broad Institute Genomics Platform"/>
            <consortium name="The Broad Institute Genome Sequencing Center for Infectious Disease"/>
            <person name="Wu L."/>
            <person name="Ma J."/>
        </authorList>
    </citation>
    <scope>NUCLEOTIDE SEQUENCE [LARGE SCALE GENOMIC DNA]</scope>
    <source>
        <strain evidence="3">CGMCC 1.12237</strain>
    </source>
</reference>
<evidence type="ECO:0000313" key="3">
    <source>
        <dbReference type="Proteomes" id="UP001596147"/>
    </source>
</evidence>
<keyword evidence="3" id="KW-1185">Reference proteome</keyword>
<dbReference type="NCBIfam" id="TIGR02220">
    <property type="entry name" value="phg_TIGR02220"/>
    <property type="match status" value="1"/>
</dbReference>
<feature type="domain" description="Phage conserved hypothetical protein C-terminal" evidence="1">
    <location>
        <begin position="158"/>
        <end position="230"/>
    </location>
</feature>